<dbReference type="AlphaFoldDB" id="V5H173"/>
<dbReference type="HOGENOM" id="CLU_3120986_0_0_6"/>
<sequence>MLFILKSLTGNSEALLSCLNSLDIKNSEDDVRTSFPILFGFYLSKSGERW</sequence>
<evidence type="ECO:0000313" key="2">
    <source>
        <dbReference type="Proteomes" id="UP000030675"/>
    </source>
</evidence>
<name>V5H173_PHOLE</name>
<organism evidence="1 2">
    <name type="scientific">Photobacterium leiognathi lrivu.4.1</name>
    <dbReference type="NCBI Taxonomy" id="1248232"/>
    <lineage>
        <taxon>Bacteria</taxon>
        <taxon>Pseudomonadati</taxon>
        <taxon>Pseudomonadota</taxon>
        <taxon>Gammaproteobacteria</taxon>
        <taxon>Vibrionales</taxon>
        <taxon>Vibrionaceae</taxon>
        <taxon>Photobacterium</taxon>
    </lineage>
</organism>
<protein>
    <submittedName>
        <fullName evidence="1">Uncharacterized protein</fullName>
    </submittedName>
</protein>
<proteinExistence type="predicted"/>
<evidence type="ECO:0000313" key="1">
    <source>
        <dbReference type="EMBL" id="GAD28520.1"/>
    </source>
</evidence>
<dbReference type="EMBL" id="DF196807">
    <property type="protein sequence ID" value="GAD28520.1"/>
    <property type="molecule type" value="Genomic_DNA"/>
</dbReference>
<reference evidence="2" key="1">
    <citation type="submission" date="2012-12" db="EMBL/GenBank/DDBJ databases">
        <title>Genome Sequence of Photobacterium leiognathi lrivu.4.1.</title>
        <authorList>
            <person name="Urbanczyk H."/>
            <person name="Ogura Y."/>
            <person name="Hayashi T."/>
            <person name="Dunlap P.V."/>
        </authorList>
    </citation>
    <scope>NUCLEOTIDE SEQUENCE [LARGE SCALE GENOMIC DNA]</scope>
    <source>
        <strain evidence="2">lrivu.4.1</strain>
    </source>
</reference>
<gene>
    <name evidence="1" type="ORF">PLEI_0160</name>
</gene>
<dbReference type="Proteomes" id="UP000030675">
    <property type="component" value="Unassembled WGS sequence"/>
</dbReference>
<accession>V5H173</accession>